<dbReference type="Proteomes" id="UP000184447">
    <property type="component" value="Unassembled WGS sequence"/>
</dbReference>
<proteinExistence type="predicted"/>
<name>A0A1M5RRY5_9CLOT</name>
<dbReference type="AlphaFoldDB" id="A0A1M5RRY5"/>
<dbReference type="EMBL" id="FQXM01000003">
    <property type="protein sequence ID" value="SHH28583.1"/>
    <property type="molecule type" value="Genomic_DNA"/>
</dbReference>
<keyword evidence="2" id="KW-1185">Reference proteome</keyword>
<evidence type="ECO:0000313" key="2">
    <source>
        <dbReference type="Proteomes" id="UP000184447"/>
    </source>
</evidence>
<dbReference type="RefSeq" id="WP_073336979.1">
    <property type="nucleotide sequence ID" value="NZ_FQXM01000003.1"/>
</dbReference>
<accession>A0A1M5RRY5</accession>
<organism evidence="1 2">
    <name type="scientific">Clostridium grantii DSM 8605</name>
    <dbReference type="NCBI Taxonomy" id="1121316"/>
    <lineage>
        <taxon>Bacteria</taxon>
        <taxon>Bacillati</taxon>
        <taxon>Bacillota</taxon>
        <taxon>Clostridia</taxon>
        <taxon>Eubacteriales</taxon>
        <taxon>Clostridiaceae</taxon>
        <taxon>Clostridium</taxon>
    </lineage>
</organism>
<reference evidence="1 2" key="1">
    <citation type="submission" date="2016-11" db="EMBL/GenBank/DDBJ databases">
        <authorList>
            <person name="Jaros S."/>
            <person name="Januszkiewicz K."/>
            <person name="Wedrychowicz H."/>
        </authorList>
    </citation>
    <scope>NUCLEOTIDE SEQUENCE [LARGE SCALE GENOMIC DNA]</scope>
    <source>
        <strain evidence="1 2">DSM 8605</strain>
    </source>
</reference>
<dbReference type="OrthoDB" id="8913322at2"/>
<evidence type="ECO:0000313" key="1">
    <source>
        <dbReference type="EMBL" id="SHH28583.1"/>
    </source>
</evidence>
<sequence length="131" mass="15050">MIITKEHANDFKIFSDWLNSILGQKLASGIIAFNFNLYEGEEETYDIQLIGSDDFDENDADWACTDYFTTGEDICYIKRTKDIESWEKGLEYITSMVIRYLNEGKYANILKEVFAIGIGFVDGGIDIIYHT</sequence>
<dbReference type="STRING" id="1121316.SAMN02745207_00664"/>
<gene>
    <name evidence="1" type="ORF">SAMN02745207_00664</name>
</gene>
<protein>
    <submittedName>
        <fullName evidence="1">Uncharacterized protein</fullName>
    </submittedName>
</protein>